<proteinExistence type="predicted"/>
<organism evidence="2 3">
    <name type="scientific">Nocardioides dokdonensis FR1436</name>
    <dbReference type="NCBI Taxonomy" id="1300347"/>
    <lineage>
        <taxon>Bacteria</taxon>
        <taxon>Bacillati</taxon>
        <taxon>Actinomycetota</taxon>
        <taxon>Actinomycetes</taxon>
        <taxon>Propionibacteriales</taxon>
        <taxon>Nocardioidaceae</taxon>
        <taxon>Nocardioides</taxon>
    </lineage>
</organism>
<evidence type="ECO:0000256" key="1">
    <source>
        <dbReference type="SAM" id="Phobius"/>
    </source>
</evidence>
<dbReference type="RefSeq" id="WP_068107573.1">
    <property type="nucleotide sequence ID" value="NZ_CP015079.1"/>
</dbReference>
<dbReference type="PATRIC" id="fig|1300347.3.peg.1330"/>
<keyword evidence="1" id="KW-1133">Transmembrane helix</keyword>
<feature type="transmembrane region" description="Helical" evidence="1">
    <location>
        <begin position="143"/>
        <end position="165"/>
    </location>
</feature>
<sequence>MSRRLKTWLLVGVLATMINLPLLHSTLQARDLDRNGTRSTVPAQTLEEAQTADGGAALEEAVRDAESGLVERLVVVRLPAEVVEAVVGQQVEEGAPAAQDDRVLVPFEEAAYDAVVASGETEVVHLPDNPKVYRVSGRVDSNAALVTTLVANAILVALVGFFLAVRSRLRPELRLLATEDVVRAAPGGVLERLEGTSYRVCGDVAVIERDELVLEVGDRRVRVHLDGHHNPAGYQQSVEVRGTMVG</sequence>
<gene>
    <name evidence="2" type="ORF">I601_1330</name>
</gene>
<reference evidence="2 3" key="1">
    <citation type="submission" date="2016-03" db="EMBL/GenBank/DDBJ databases">
        <title>Complete genome sequence of a soil Actinobacterium, Nocardioides dokdonensis FR1436.</title>
        <authorList>
            <person name="Kwon S.-K."/>
            <person name="Kim K."/>
            <person name="Kim J.F."/>
        </authorList>
    </citation>
    <scope>NUCLEOTIDE SEQUENCE [LARGE SCALE GENOMIC DNA]</scope>
    <source>
        <strain evidence="2 3">FR1436</strain>
    </source>
</reference>
<dbReference type="KEGG" id="ndk:I601_1330"/>
<dbReference type="STRING" id="1300347.I601_1330"/>
<evidence type="ECO:0000313" key="3">
    <source>
        <dbReference type="Proteomes" id="UP000077868"/>
    </source>
</evidence>
<keyword evidence="1" id="KW-0472">Membrane</keyword>
<dbReference type="Proteomes" id="UP000077868">
    <property type="component" value="Chromosome"/>
</dbReference>
<name>A0A1A9GHG8_9ACTN</name>
<evidence type="ECO:0000313" key="2">
    <source>
        <dbReference type="EMBL" id="ANH37769.1"/>
    </source>
</evidence>
<accession>A0A1A9GHG8</accession>
<dbReference type="OrthoDB" id="3787268at2"/>
<protein>
    <submittedName>
        <fullName evidence="2">Uncharacterized protein</fullName>
    </submittedName>
</protein>
<keyword evidence="3" id="KW-1185">Reference proteome</keyword>
<dbReference type="AlphaFoldDB" id="A0A1A9GHG8"/>
<dbReference type="EMBL" id="CP015079">
    <property type="protein sequence ID" value="ANH37769.1"/>
    <property type="molecule type" value="Genomic_DNA"/>
</dbReference>
<keyword evidence="1" id="KW-0812">Transmembrane</keyword>